<evidence type="ECO:0000313" key="2">
    <source>
        <dbReference type="EMBL" id="VDK63871.1"/>
    </source>
</evidence>
<dbReference type="GO" id="GO:0005615">
    <property type="term" value="C:extracellular space"/>
    <property type="evidence" value="ECO:0007669"/>
    <property type="project" value="TreeGrafter"/>
</dbReference>
<reference evidence="2 3" key="1">
    <citation type="submission" date="2018-11" db="EMBL/GenBank/DDBJ databases">
        <authorList>
            <consortium name="Pathogen Informatics"/>
        </authorList>
    </citation>
    <scope>NUCLEOTIDE SEQUENCE [LARGE SCALE GENOMIC DNA]</scope>
</reference>
<organism evidence="2 3">
    <name type="scientific">Cylicostephanus goldi</name>
    <name type="common">Nematode worm</name>
    <dbReference type="NCBI Taxonomy" id="71465"/>
    <lineage>
        <taxon>Eukaryota</taxon>
        <taxon>Metazoa</taxon>
        <taxon>Ecdysozoa</taxon>
        <taxon>Nematoda</taxon>
        <taxon>Chromadorea</taxon>
        <taxon>Rhabditida</taxon>
        <taxon>Rhabditina</taxon>
        <taxon>Rhabditomorpha</taxon>
        <taxon>Strongyloidea</taxon>
        <taxon>Strongylidae</taxon>
        <taxon>Cylicostephanus</taxon>
    </lineage>
</organism>
<dbReference type="Pfam" id="PF02995">
    <property type="entry name" value="DUF229"/>
    <property type="match status" value="1"/>
</dbReference>
<dbReference type="OrthoDB" id="413313at2759"/>
<proteinExistence type="predicted"/>
<evidence type="ECO:0000313" key="3">
    <source>
        <dbReference type="Proteomes" id="UP000271889"/>
    </source>
</evidence>
<accession>A0A3P6TGY5</accession>
<evidence type="ECO:0000256" key="1">
    <source>
        <dbReference type="SAM" id="MobiDB-lite"/>
    </source>
</evidence>
<gene>
    <name evidence="2" type="ORF">CGOC_LOCUS5770</name>
</gene>
<dbReference type="PANTHER" id="PTHR10974">
    <property type="entry name" value="FI08016P-RELATED"/>
    <property type="match status" value="1"/>
</dbReference>
<feature type="compositionally biased region" description="Basic and acidic residues" evidence="1">
    <location>
        <begin position="179"/>
        <end position="189"/>
    </location>
</feature>
<dbReference type="EMBL" id="UYRV01017869">
    <property type="protein sequence ID" value="VDK63871.1"/>
    <property type="molecule type" value="Genomic_DNA"/>
</dbReference>
<keyword evidence="3" id="KW-1185">Reference proteome</keyword>
<name>A0A3P6TGY5_CYLGO</name>
<sequence length="199" mass="22853">MGDHGNRIGLVQYSYSGRIEERMPLMAIRLPPKFKELHPKEYFNFMANKWKLTSNFDIHQTLKDIALMKFGSSRRSVTQNYGRGISLFDEIPDNRTCFDAYIPENFCTCLINRSNLVPETERAAKQEKILSAIISFLGNKELGDCFRLEKIAIVDNATVLGLNPLARYGFRKKDSAAHMEEARKKDPKMDVSGLPHFQF</sequence>
<dbReference type="PANTHER" id="PTHR10974:SF6">
    <property type="entry name" value="PROTEIN CBG19234"/>
    <property type="match status" value="1"/>
</dbReference>
<feature type="region of interest" description="Disordered" evidence="1">
    <location>
        <begin position="179"/>
        <end position="199"/>
    </location>
</feature>
<dbReference type="InterPro" id="IPR004245">
    <property type="entry name" value="DUF229"/>
</dbReference>
<dbReference type="Proteomes" id="UP000271889">
    <property type="component" value="Unassembled WGS sequence"/>
</dbReference>
<dbReference type="AlphaFoldDB" id="A0A3P6TGY5"/>
<protein>
    <submittedName>
        <fullName evidence="2">Uncharacterized protein</fullName>
    </submittedName>
</protein>